<evidence type="ECO:0000313" key="5">
    <source>
        <dbReference type="EMBL" id="MDI7920770.1"/>
    </source>
</evidence>
<dbReference type="PANTHER" id="PTHR34142">
    <property type="entry name" value="ENDO-BETA-1,4-GLUCANASE A"/>
    <property type="match status" value="1"/>
</dbReference>
<feature type="domain" description="Glycoside hydrolase family 5" evidence="4">
    <location>
        <begin position="37"/>
        <end position="295"/>
    </location>
</feature>
<dbReference type="EMBL" id="JALDYZ010000001">
    <property type="protein sequence ID" value="MDI7920770.1"/>
    <property type="molecule type" value="Genomic_DNA"/>
</dbReference>
<dbReference type="Gene3D" id="3.20.20.80">
    <property type="entry name" value="Glycosidases"/>
    <property type="match status" value="1"/>
</dbReference>
<keyword evidence="6" id="KW-1185">Reference proteome</keyword>
<sequence>MSLSVALPGARAADPSQLCFRGINISGAEYGNKNGVHGTNYLYPTETTVKYFRSKGMDSVRLPFIWERLQPQLGGRLNSRELKLLTDSVELIRKHEMAVILDPHNFGYYDGKQIGSAEVPVRAFADFWTRLAAEFANRDGLVFGLMNEPYDIGATDWLAAANAAIRGIRAVKADNLILVPGTIWSGAHSWEVEREGGSNGAVMLGVEDPRDNYAYELHQYLDNDYSGTKDGCVNAAGANQAIVQMTDWLRRNGKRGFVGEFGGGQGAACLAGLATMVGTIERNNDVWLGWTYWAAGDWWPEDETNNVQPTRRGERKQLQAIMGGRQEPGLNAGHCAMVPSSG</sequence>
<evidence type="ECO:0000256" key="1">
    <source>
        <dbReference type="ARBA" id="ARBA00022801"/>
    </source>
</evidence>
<dbReference type="PANTHER" id="PTHR34142:SF1">
    <property type="entry name" value="GLYCOSIDE HYDROLASE FAMILY 5 DOMAIN-CONTAINING PROTEIN"/>
    <property type="match status" value="1"/>
</dbReference>
<evidence type="ECO:0000256" key="2">
    <source>
        <dbReference type="ARBA" id="ARBA00023295"/>
    </source>
</evidence>
<dbReference type="SUPFAM" id="SSF51445">
    <property type="entry name" value="(Trans)glycosidases"/>
    <property type="match status" value="1"/>
</dbReference>
<keyword evidence="1 3" id="KW-0378">Hydrolase</keyword>
<dbReference type="GO" id="GO:0009251">
    <property type="term" value="P:glucan catabolic process"/>
    <property type="evidence" value="ECO:0007669"/>
    <property type="project" value="TreeGrafter"/>
</dbReference>
<dbReference type="GO" id="GO:0004553">
    <property type="term" value="F:hydrolase activity, hydrolyzing O-glycosyl compounds"/>
    <property type="evidence" value="ECO:0007669"/>
    <property type="project" value="InterPro"/>
</dbReference>
<organism evidence="5 6">
    <name type="scientific">Ferirhizobium litorale</name>
    <dbReference type="NCBI Taxonomy" id="2927786"/>
    <lineage>
        <taxon>Bacteria</taxon>
        <taxon>Pseudomonadati</taxon>
        <taxon>Pseudomonadota</taxon>
        <taxon>Alphaproteobacteria</taxon>
        <taxon>Hyphomicrobiales</taxon>
        <taxon>Rhizobiaceae</taxon>
        <taxon>Ferirhizobium</taxon>
    </lineage>
</organism>
<comment type="similarity">
    <text evidence="3">Belongs to the glycosyl hydrolase 5 (cellulase A) family.</text>
</comment>
<keyword evidence="2 3" id="KW-0326">Glycosidase</keyword>
<dbReference type="Pfam" id="PF00150">
    <property type="entry name" value="Cellulase"/>
    <property type="match status" value="1"/>
</dbReference>
<accession>A0AAE3Q9G7</accession>
<dbReference type="InterPro" id="IPR017853">
    <property type="entry name" value="GH"/>
</dbReference>
<dbReference type="Proteomes" id="UP001161580">
    <property type="component" value="Unassembled WGS sequence"/>
</dbReference>
<evidence type="ECO:0000256" key="3">
    <source>
        <dbReference type="RuleBase" id="RU361153"/>
    </source>
</evidence>
<reference evidence="5" key="1">
    <citation type="submission" date="2022-03" db="EMBL/GenBank/DDBJ databases">
        <title>Fererhizobium litorale gen. nov., sp. nov., isolated from sandy sediments of the Sea of Japan seashore.</title>
        <authorList>
            <person name="Romanenko L."/>
            <person name="Kurilenko V."/>
            <person name="Otstavnykh N."/>
            <person name="Svetashev V."/>
            <person name="Tekutyeva L."/>
            <person name="Isaeva M."/>
            <person name="Mikhailov V."/>
        </authorList>
    </citation>
    <scope>NUCLEOTIDE SEQUENCE</scope>
    <source>
        <strain evidence="5">KMM 9576</strain>
    </source>
</reference>
<protein>
    <submittedName>
        <fullName evidence="5">Glycoside hydrolase family 5 protein</fullName>
    </submittedName>
</protein>
<gene>
    <name evidence="5" type="ORF">MRS75_01585</name>
</gene>
<evidence type="ECO:0000313" key="6">
    <source>
        <dbReference type="Proteomes" id="UP001161580"/>
    </source>
</evidence>
<name>A0AAE3Q9G7_9HYPH</name>
<evidence type="ECO:0000259" key="4">
    <source>
        <dbReference type="Pfam" id="PF00150"/>
    </source>
</evidence>
<dbReference type="InterPro" id="IPR001547">
    <property type="entry name" value="Glyco_hydro_5"/>
</dbReference>
<dbReference type="AlphaFoldDB" id="A0AAE3Q9G7"/>
<comment type="caution">
    <text evidence="5">The sequence shown here is derived from an EMBL/GenBank/DDBJ whole genome shotgun (WGS) entry which is preliminary data.</text>
</comment>
<dbReference type="PROSITE" id="PS00659">
    <property type="entry name" value="GLYCOSYL_HYDROL_F5"/>
    <property type="match status" value="1"/>
</dbReference>
<dbReference type="InterPro" id="IPR018087">
    <property type="entry name" value="Glyco_hydro_5_CS"/>
</dbReference>
<proteinExistence type="inferred from homology"/>